<reference evidence="5 6" key="1">
    <citation type="submission" date="2020-01" db="EMBL/GenBank/DDBJ databases">
        <title>Genetics and antimicrobial susceptibilities of Nocardia species isolated from the soil; a comparison with species isolated from humans.</title>
        <authorList>
            <person name="Carrasco G."/>
            <person name="Monzon S."/>
            <person name="Sansegundo M."/>
            <person name="Garcia E."/>
            <person name="Garrido N."/>
            <person name="Medina M.J."/>
            <person name="Villalon P."/>
            <person name="Ramirez-Arocha A.C."/>
            <person name="Jimenez P."/>
            <person name="Cuesta I."/>
            <person name="Valdezate S."/>
        </authorList>
    </citation>
    <scope>NUCLEOTIDE SEQUENCE [LARGE SCALE GENOMIC DNA]</scope>
    <source>
        <strain evidence="3 5">CNM20110639</strain>
        <strain evidence="4 6">CNM20110649</strain>
    </source>
</reference>
<dbReference type="PANTHER" id="PTHR39428:SF1">
    <property type="entry name" value="F420H(2)-DEPENDENT QUINONE REDUCTASE RV1261C"/>
    <property type="match status" value="1"/>
</dbReference>
<dbReference type="EMBL" id="JAAGUX010000005">
    <property type="protein sequence ID" value="NEW54928.1"/>
    <property type="molecule type" value="Genomic_DNA"/>
</dbReference>
<dbReference type="InterPro" id="IPR012349">
    <property type="entry name" value="Split_barrel_FMN-bd"/>
</dbReference>
<dbReference type="Gene3D" id="2.30.110.10">
    <property type="entry name" value="Electron Transport, Fmn-binding Protein, Chain A"/>
    <property type="match status" value="1"/>
</dbReference>
<evidence type="ECO:0000256" key="1">
    <source>
        <dbReference type="ARBA" id="ARBA00008710"/>
    </source>
</evidence>
<proteinExistence type="inferred from homology"/>
<dbReference type="GO" id="GO:0016491">
    <property type="term" value="F:oxidoreductase activity"/>
    <property type="evidence" value="ECO:0007669"/>
    <property type="project" value="InterPro"/>
</dbReference>
<dbReference type="EMBL" id="JAAGUZ010000009">
    <property type="protein sequence ID" value="NEW43771.1"/>
    <property type="molecule type" value="Genomic_DNA"/>
</dbReference>
<dbReference type="SUPFAM" id="SSF50475">
    <property type="entry name" value="FMN-binding split barrel"/>
    <property type="match status" value="1"/>
</dbReference>
<comment type="similarity">
    <text evidence="1">Belongs to the F420H(2)-dependent quinone reductase family.</text>
</comment>
<protein>
    <submittedName>
        <fullName evidence="3">Nitroreductase family deazaflavin-dependent oxidoreductase</fullName>
    </submittedName>
</protein>
<dbReference type="GO" id="GO:0005886">
    <property type="term" value="C:plasma membrane"/>
    <property type="evidence" value="ECO:0007669"/>
    <property type="project" value="TreeGrafter"/>
</dbReference>
<accession>A0A6P1D2U9</accession>
<evidence type="ECO:0000313" key="4">
    <source>
        <dbReference type="EMBL" id="NEW54928.1"/>
    </source>
</evidence>
<dbReference type="Pfam" id="PF04075">
    <property type="entry name" value="F420H2_quin_red"/>
    <property type="match status" value="1"/>
</dbReference>
<dbReference type="AlphaFoldDB" id="A0A6P1D2U9"/>
<dbReference type="Proteomes" id="UP000468928">
    <property type="component" value="Unassembled WGS sequence"/>
</dbReference>
<dbReference type="InterPro" id="IPR004378">
    <property type="entry name" value="F420H2_quin_Rdtase"/>
</dbReference>
<dbReference type="Proteomes" id="UP000470876">
    <property type="component" value="Unassembled WGS sequence"/>
</dbReference>
<dbReference type="GO" id="GO:0070967">
    <property type="term" value="F:coenzyme F420 binding"/>
    <property type="evidence" value="ECO:0007669"/>
    <property type="project" value="TreeGrafter"/>
</dbReference>
<keyword evidence="6" id="KW-1185">Reference proteome</keyword>
<evidence type="ECO:0000256" key="2">
    <source>
        <dbReference type="ARBA" id="ARBA00049106"/>
    </source>
</evidence>
<organism evidence="3 5">
    <name type="scientific">Nocardia cyriacigeorgica</name>
    <dbReference type="NCBI Taxonomy" id="135487"/>
    <lineage>
        <taxon>Bacteria</taxon>
        <taxon>Bacillati</taxon>
        <taxon>Actinomycetota</taxon>
        <taxon>Actinomycetes</taxon>
        <taxon>Mycobacteriales</taxon>
        <taxon>Nocardiaceae</taxon>
        <taxon>Nocardia</taxon>
    </lineage>
</organism>
<gene>
    <name evidence="3" type="ORF">GV789_04760</name>
    <name evidence="4" type="ORF">GV794_04475</name>
</gene>
<comment type="catalytic activity">
    <reaction evidence="2">
        <text>oxidized coenzyme F420-(gamma-L-Glu)(n) + a quinol + H(+) = reduced coenzyme F420-(gamma-L-Glu)(n) + a quinone</text>
        <dbReference type="Rhea" id="RHEA:39663"/>
        <dbReference type="Rhea" id="RHEA-COMP:12939"/>
        <dbReference type="Rhea" id="RHEA-COMP:14378"/>
        <dbReference type="ChEBI" id="CHEBI:15378"/>
        <dbReference type="ChEBI" id="CHEBI:24646"/>
        <dbReference type="ChEBI" id="CHEBI:132124"/>
        <dbReference type="ChEBI" id="CHEBI:133980"/>
        <dbReference type="ChEBI" id="CHEBI:139511"/>
    </reaction>
</comment>
<name>A0A6P1D2U9_9NOCA</name>
<comment type="caution">
    <text evidence="3">The sequence shown here is derived from an EMBL/GenBank/DDBJ whole genome shotgun (WGS) entry which is preliminary data.</text>
</comment>
<dbReference type="NCBIfam" id="TIGR00026">
    <property type="entry name" value="hi_GC_TIGR00026"/>
    <property type="match status" value="1"/>
</dbReference>
<evidence type="ECO:0000313" key="3">
    <source>
        <dbReference type="EMBL" id="NEW43771.1"/>
    </source>
</evidence>
<evidence type="ECO:0000313" key="6">
    <source>
        <dbReference type="Proteomes" id="UP000470876"/>
    </source>
</evidence>
<dbReference type="PANTHER" id="PTHR39428">
    <property type="entry name" value="F420H(2)-DEPENDENT QUINONE REDUCTASE RV1261C"/>
    <property type="match status" value="1"/>
</dbReference>
<dbReference type="RefSeq" id="WP_163823713.1">
    <property type="nucleotide sequence ID" value="NZ_JAAGUX010000005.1"/>
</dbReference>
<sequence>MSDFNADVIRQFRANGGRVGGMFEGRDNMVLITTTGAKSGRRITNPLVYVPDNDRIVLIASNGGADRHPAWYHNLKANPALTVEVGTESYEATAEALTGEEADVLFDRMVELMPAFADYRANTTRRIPVVAVHRA</sequence>
<evidence type="ECO:0000313" key="5">
    <source>
        <dbReference type="Proteomes" id="UP000468928"/>
    </source>
</evidence>